<evidence type="ECO:0000313" key="5">
    <source>
        <dbReference type="EMBL" id="KAK3085399.1"/>
    </source>
</evidence>
<dbReference type="SMART" id="SM00671">
    <property type="entry name" value="SEL1"/>
    <property type="match status" value="2"/>
</dbReference>
<dbReference type="SUPFAM" id="SSF81901">
    <property type="entry name" value="HCP-like"/>
    <property type="match status" value="1"/>
</dbReference>
<accession>A0AA88XY30</accession>
<sequence>MAGVGESELRQRLIPESEPDYDPNLPYGGKVFLARRKKPDPLYVRVIEALVLICTLSFALYAYYYFDHLHFHVTYAYAWLGYPAANHQVGQRYLHGKGVEKHMEKAMEHFKKAADDGHPHASYNLAVGHLKGYKTGLRPGEAHKLIAHAASKGVKEAHNVLNEAETEETVKKILAHKGVQAVIIMNSEGIAIRASPGVDPAYVTHMVGLLHSTVQLARSLIKELDNSNELTFLRIRTKNHEIMVAPDCSTGGATTGKCRSWGYPPLTNFLPQEVDEVLKRINSHKGVSGVIVFNPDGIPIRTTLDNSTTVQYTSLVHQMSKKAKSVVRDLNPSDDLAFLRLRSKKHEIMIAPAPGHQDYTLVVVQHPPE</sequence>
<dbReference type="InterPro" id="IPR011990">
    <property type="entry name" value="TPR-like_helical_dom_sf"/>
</dbReference>
<dbReference type="InterPro" id="IPR006597">
    <property type="entry name" value="Sel1-like"/>
</dbReference>
<gene>
    <name evidence="5" type="ORF">FSP39_002740</name>
</gene>
<evidence type="ECO:0000313" key="6">
    <source>
        <dbReference type="Proteomes" id="UP001186944"/>
    </source>
</evidence>
<feature type="domain" description="Roadblock/LAMTOR2" evidence="4">
    <location>
        <begin position="274"/>
        <end position="365"/>
    </location>
</feature>
<organism evidence="5 6">
    <name type="scientific">Pinctada imbricata</name>
    <name type="common">Atlantic pearl-oyster</name>
    <name type="synonym">Pinctada martensii</name>
    <dbReference type="NCBI Taxonomy" id="66713"/>
    <lineage>
        <taxon>Eukaryota</taxon>
        <taxon>Metazoa</taxon>
        <taxon>Spiralia</taxon>
        <taxon>Lophotrochozoa</taxon>
        <taxon>Mollusca</taxon>
        <taxon>Bivalvia</taxon>
        <taxon>Autobranchia</taxon>
        <taxon>Pteriomorphia</taxon>
        <taxon>Pterioida</taxon>
        <taxon>Pterioidea</taxon>
        <taxon>Pteriidae</taxon>
        <taxon>Pinctada</taxon>
    </lineage>
</organism>
<reference evidence="5" key="1">
    <citation type="submission" date="2019-08" db="EMBL/GenBank/DDBJ databases">
        <title>The improved chromosome-level genome for the pearl oyster Pinctada fucata martensii using PacBio sequencing and Hi-C.</title>
        <authorList>
            <person name="Zheng Z."/>
        </authorList>
    </citation>
    <scope>NUCLEOTIDE SEQUENCE</scope>
    <source>
        <strain evidence="5">ZZ-2019</strain>
        <tissue evidence="5">Adductor muscle</tissue>
    </source>
</reference>
<feature type="transmembrane region" description="Helical" evidence="3">
    <location>
        <begin position="42"/>
        <end position="66"/>
    </location>
</feature>
<name>A0AA88XY30_PINIB</name>
<dbReference type="Pfam" id="PF08238">
    <property type="entry name" value="Sel1"/>
    <property type="match status" value="1"/>
</dbReference>
<keyword evidence="3" id="KW-1133">Transmembrane helix</keyword>
<dbReference type="FunFam" id="3.30.450.30:FF:000009">
    <property type="entry name" value="Dynein light chain roadblock"/>
    <property type="match status" value="1"/>
</dbReference>
<dbReference type="Proteomes" id="UP001186944">
    <property type="component" value="Unassembled WGS sequence"/>
</dbReference>
<evidence type="ECO:0000256" key="3">
    <source>
        <dbReference type="SAM" id="Phobius"/>
    </source>
</evidence>
<keyword evidence="3" id="KW-0472">Membrane</keyword>
<keyword evidence="3" id="KW-0812">Transmembrane</keyword>
<keyword evidence="6" id="KW-1185">Reference proteome</keyword>
<comment type="caution">
    <text evidence="5">The sequence shown here is derived from an EMBL/GenBank/DDBJ whole genome shotgun (WGS) entry which is preliminary data.</text>
</comment>
<dbReference type="InterPro" id="IPR004942">
    <property type="entry name" value="Roadblock/LAMTOR2_dom"/>
</dbReference>
<dbReference type="SMART" id="SM00960">
    <property type="entry name" value="Robl_LC7"/>
    <property type="match status" value="2"/>
</dbReference>
<evidence type="ECO:0000259" key="4">
    <source>
        <dbReference type="SMART" id="SM00960"/>
    </source>
</evidence>
<dbReference type="Gene3D" id="1.25.40.10">
    <property type="entry name" value="Tetratricopeptide repeat domain"/>
    <property type="match status" value="1"/>
</dbReference>
<protein>
    <recommendedName>
        <fullName evidence="4">Roadblock/LAMTOR2 domain-containing protein</fullName>
    </recommendedName>
</protein>
<proteinExistence type="inferred from homology"/>
<dbReference type="Pfam" id="PF03259">
    <property type="entry name" value="Robl_LC7"/>
    <property type="match status" value="2"/>
</dbReference>
<feature type="domain" description="Roadblock/LAMTOR2" evidence="4">
    <location>
        <begin position="166"/>
        <end position="255"/>
    </location>
</feature>
<dbReference type="SUPFAM" id="SSF103196">
    <property type="entry name" value="Roadblock/LC7 domain"/>
    <property type="match status" value="2"/>
</dbReference>
<dbReference type="Gene3D" id="3.30.450.30">
    <property type="entry name" value="Dynein light chain 2a, cytoplasmic"/>
    <property type="match status" value="2"/>
</dbReference>
<dbReference type="PANTHER" id="PTHR10779">
    <property type="entry name" value="DYNEIN LIGHT CHAIN ROADBLOCK"/>
    <property type="match status" value="1"/>
</dbReference>
<evidence type="ECO:0000256" key="2">
    <source>
        <dbReference type="SAM" id="MobiDB-lite"/>
    </source>
</evidence>
<evidence type="ECO:0000256" key="1">
    <source>
        <dbReference type="ARBA" id="ARBA00007191"/>
    </source>
</evidence>
<comment type="similarity">
    <text evidence="1">Belongs to the GAMAD family.</text>
</comment>
<dbReference type="AlphaFoldDB" id="A0AA88XY30"/>
<dbReference type="EMBL" id="VSWD01000012">
    <property type="protein sequence ID" value="KAK3085399.1"/>
    <property type="molecule type" value="Genomic_DNA"/>
</dbReference>
<feature type="region of interest" description="Disordered" evidence="2">
    <location>
        <begin position="1"/>
        <end position="21"/>
    </location>
</feature>